<reference evidence="1" key="2">
    <citation type="journal article" date="2015" name="Data Brief">
        <title>Shoot transcriptome of the giant reed, Arundo donax.</title>
        <authorList>
            <person name="Barrero R.A."/>
            <person name="Guerrero F.D."/>
            <person name="Moolhuijzen P."/>
            <person name="Goolsby J.A."/>
            <person name="Tidwell J."/>
            <person name="Bellgard S.E."/>
            <person name="Bellgard M.I."/>
        </authorList>
    </citation>
    <scope>NUCLEOTIDE SEQUENCE</scope>
    <source>
        <tissue evidence="1">Shoot tissue taken approximately 20 cm above the soil surface</tissue>
    </source>
</reference>
<organism evidence="1">
    <name type="scientific">Arundo donax</name>
    <name type="common">Giant reed</name>
    <name type="synonym">Donax arundinaceus</name>
    <dbReference type="NCBI Taxonomy" id="35708"/>
    <lineage>
        <taxon>Eukaryota</taxon>
        <taxon>Viridiplantae</taxon>
        <taxon>Streptophyta</taxon>
        <taxon>Embryophyta</taxon>
        <taxon>Tracheophyta</taxon>
        <taxon>Spermatophyta</taxon>
        <taxon>Magnoliopsida</taxon>
        <taxon>Liliopsida</taxon>
        <taxon>Poales</taxon>
        <taxon>Poaceae</taxon>
        <taxon>PACMAD clade</taxon>
        <taxon>Arundinoideae</taxon>
        <taxon>Arundineae</taxon>
        <taxon>Arundo</taxon>
    </lineage>
</organism>
<name>A0A0A9G540_ARUDO</name>
<accession>A0A0A9G540</accession>
<reference evidence="1" key="1">
    <citation type="submission" date="2014-09" db="EMBL/GenBank/DDBJ databases">
        <authorList>
            <person name="Magalhaes I.L.F."/>
            <person name="Oliveira U."/>
            <person name="Santos F.R."/>
            <person name="Vidigal T.H.D.A."/>
            <person name="Brescovit A.D."/>
            <person name="Santos A.J."/>
        </authorList>
    </citation>
    <scope>NUCLEOTIDE SEQUENCE</scope>
    <source>
        <tissue evidence="1">Shoot tissue taken approximately 20 cm above the soil surface</tissue>
    </source>
</reference>
<evidence type="ECO:0000313" key="1">
    <source>
        <dbReference type="EMBL" id="JAE18584.1"/>
    </source>
</evidence>
<dbReference type="EMBL" id="GBRH01179312">
    <property type="protein sequence ID" value="JAE18584.1"/>
    <property type="molecule type" value="Transcribed_RNA"/>
</dbReference>
<protein>
    <submittedName>
        <fullName evidence="1">Uncharacterized protein</fullName>
    </submittedName>
</protein>
<proteinExistence type="predicted"/>
<sequence>MDSIRALPTDASK</sequence>